<comment type="caution">
    <text evidence="1">The sequence shown here is derived from an EMBL/GenBank/DDBJ whole genome shotgun (WGS) entry which is preliminary data.</text>
</comment>
<name>A0AAE0LLQ5_9CHLO</name>
<proteinExistence type="predicted"/>
<dbReference type="Proteomes" id="UP001190700">
    <property type="component" value="Unassembled WGS sequence"/>
</dbReference>
<organism evidence="1 2">
    <name type="scientific">Cymbomonas tetramitiformis</name>
    <dbReference type="NCBI Taxonomy" id="36881"/>
    <lineage>
        <taxon>Eukaryota</taxon>
        <taxon>Viridiplantae</taxon>
        <taxon>Chlorophyta</taxon>
        <taxon>Pyramimonadophyceae</taxon>
        <taxon>Pyramimonadales</taxon>
        <taxon>Pyramimonadaceae</taxon>
        <taxon>Cymbomonas</taxon>
    </lineage>
</organism>
<evidence type="ECO:0000313" key="2">
    <source>
        <dbReference type="Proteomes" id="UP001190700"/>
    </source>
</evidence>
<evidence type="ECO:0000313" key="1">
    <source>
        <dbReference type="EMBL" id="KAK3289294.1"/>
    </source>
</evidence>
<dbReference type="AlphaFoldDB" id="A0AAE0LLQ5"/>
<gene>
    <name evidence="1" type="ORF">CYMTET_3256</name>
</gene>
<keyword evidence="2" id="KW-1185">Reference proteome</keyword>
<accession>A0AAE0LLQ5</accession>
<reference evidence="1 2" key="1">
    <citation type="journal article" date="2015" name="Genome Biol. Evol.">
        <title>Comparative Genomics of a Bacterivorous Green Alga Reveals Evolutionary Causalities and Consequences of Phago-Mixotrophic Mode of Nutrition.</title>
        <authorList>
            <person name="Burns J.A."/>
            <person name="Paasch A."/>
            <person name="Narechania A."/>
            <person name="Kim E."/>
        </authorList>
    </citation>
    <scope>NUCLEOTIDE SEQUENCE [LARGE SCALE GENOMIC DNA]</scope>
    <source>
        <strain evidence="1 2">PLY_AMNH</strain>
    </source>
</reference>
<dbReference type="EMBL" id="LGRX02000169">
    <property type="protein sequence ID" value="KAK3289294.1"/>
    <property type="molecule type" value="Genomic_DNA"/>
</dbReference>
<protein>
    <submittedName>
        <fullName evidence="1">Uncharacterized protein</fullName>
    </submittedName>
</protein>
<sequence>MASLITVDLDSTHLKIFHEGLVEDADEVAETYRKHALREELRGIVKALEVDHTDRGRDTDIANDTSDVLLRWIRREGMTRTDQREIALFVAELRWRTFTKFQNKVPEYILTIDESGDLFVVDELTRVYASYVRVKLLCRNLRLVKVESYVAYRERCYERMAVHLARCEGIQRFHATVISQITARDVVVNGV</sequence>